<dbReference type="AlphaFoldDB" id="A0A382UQN3"/>
<evidence type="ECO:0000256" key="1">
    <source>
        <dbReference type="SAM" id="MobiDB-lite"/>
    </source>
</evidence>
<organism evidence="2">
    <name type="scientific">marine metagenome</name>
    <dbReference type="NCBI Taxonomy" id="408172"/>
    <lineage>
        <taxon>unclassified sequences</taxon>
        <taxon>metagenomes</taxon>
        <taxon>ecological metagenomes</taxon>
    </lineage>
</organism>
<proteinExistence type="predicted"/>
<accession>A0A382UQN3</accession>
<evidence type="ECO:0000313" key="2">
    <source>
        <dbReference type="EMBL" id="SVD36573.1"/>
    </source>
</evidence>
<reference evidence="2" key="1">
    <citation type="submission" date="2018-05" db="EMBL/GenBank/DDBJ databases">
        <authorList>
            <person name="Lanie J.A."/>
            <person name="Ng W.-L."/>
            <person name="Kazmierczak K.M."/>
            <person name="Andrzejewski T.M."/>
            <person name="Davidsen T.M."/>
            <person name="Wayne K.J."/>
            <person name="Tettelin H."/>
            <person name="Glass J.I."/>
            <person name="Rusch D."/>
            <person name="Podicherti R."/>
            <person name="Tsui H.-C.T."/>
            <person name="Winkler M.E."/>
        </authorList>
    </citation>
    <scope>NUCLEOTIDE SEQUENCE</scope>
</reference>
<protein>
    <submittedName>
        <fullName evidence="2">Uncharacterized protein</fullName>
    </submittedName>
</protein>
<gene>
    <name evidence="2" type="ORF">METZ01_LOCUS389427</name>
</gene>
<dbReference type="EMBL" id="UINC01146064">
    <property type="protein sequence ID" value="SVD36573.1"/>
    <property type="molecule type" value="Genomic_DNA"/>
</dbReference>
<feature type="region of interest" description="Disordered" evidence="1">
    <location>
        <begin position="1"/>
        <end position="27"/>
    </location>
</feature>
<name>A0A382UQN3_9ZZZZ</name>
<sequence>MVTRVNEREKQKEDDKEKNRQNIENQRRISWQTHEDDVSSFIKDQCRIYGIEYIGPEEFPDKLKPDNSILISDRYVIFDAKSPKDSEDTSAFINGINTKVKQQVKYIKLSAVKKDIYLVVPSNLYKEIPKTQYQQGSYDVWIITLEQIPVMLAHFKETMDYNDFDGLSPEDRDALVKELGAYAFNLRRKLMIDGYFGKQFLQVLKNTKNNLSEELYNEIEQAVKNLGDSLPTKRSGKPLSLDSVDQDIKEINFMSQQIGIPTPPEKEES</sequence>